<feature type="domain" description="Formyl transferase N-terminal" evidence="6">
    <location>
        <begin position="14"/>
        <end position="186"/>
    </location>
</feature>
<evidence type="ECO:0000259" key="6">
    <source>
        <dbReference type="Pfam" id="PF00551"/>
    </source>
</evidence>
<dbReference type="EMBL" id="FNQY01000016">
    <property type="protein sequence ID" value="SEA39539.1"/>
    <property type="molecule type" value="Genomic_DNA"/>
</dbReference>
<evidence type="ECO:0000313" key="9">
    <source>
        <dbReference type="Proteomes" id="UP000199041"/>
    </source>
</evidence>
<evidence type="ECO:0000256" key="1">
    <source>
        <dbReference type="ARBA" id="ARBA00010699"/>
    </source>
</evidence>
<dbReference type="RefSeq" id="WP_091399500.1">
    <property type="nucleotide sequence ID" value="NZ_FNQY01000016.1"/>
</dbReference>
<dbReference type="PANTHER" id="PTHR11138">
    <property type="entry name" value="METHIONYL-TRNA FORMYLTRANSFERASE"/>
    <property type="match status" value="1"/>
</dbReference>
<dbReference type="NCBIfam" id="TIGR00460">
    <property type="entry name" value="fmt"/>
    <property type="match status" value="1"/>
</dbReference>
<dbReference type="EC" id="2.1.2.9" evidence="2 5"/>
<reference evidence="8 9" key="1">
    <citation type="submission" date="2016-10" db="EMBL/GenBank/DDBJ databases">
        <authorList>
            <person name="de Groot N.N."/>
        </authorList>
    </citation>
    <scope>NUCLEOTIDE SEQUENCE [LARGE SCALE GENOMIC DNA]</scope>
    <source>
        <strain evidence="8 9">Vu-144</strain>
    </source>
</reference>
<sequence length="321" mass="35215">MSGLKQERSLKDIRIVFMGTPEFSVPTLQKLVEEGLNVVGVVTGPDKPAGRGMQLQKSAVKQYAESAGLPVLQPEKLRDPRFLEALDVLNADLQVVVAFRMLPEVVWSKPPLGTINLHSSLLPQYRGAAPINWAVINGEKLSGLTTFKLQHAIDTGNILLQIEMPVAADEDAGSLHDRMMLAGGDLVLKTIEGLVAGTLQGKPQSETTELKTAPKIFKETCQIDFNKTTAEVFNLIRGLSPFPTAFTLLDGKMLKIYKAHPQIPAATDKDPFPETGALITDGKTFIKYRCSDGFIVMDELQLAGKKKMTTPEFLRGYHFNN</sequence>
<dbReference type="Pfam" id="PF02911">
    <property type="entry name" value="Formyl_trans_C"/>
    <property type="match status" value="1"/>
</dbReference>
<evidence type="ECO:0000256" key="3">
    <source>
        <dbReference type="ARBA" id="ARBA00022679"/>
    </source>
</evidence>
<proteinExistence type="inferred from homology"/>
<dbReference type="Pfam" id="PF00551">
    <property type="entry name" value="Formyl_trans_N"/>
    <property type="match status" value="1"/>
</dbReference>
<dbReference type="InterPro" id="IPR036477">
    <property type="entry name" value="Formyl_transf_N_sf"/>
</dbReference>
<protein>
    <recommendedName>
        <fullName evidence="2 5">Methionyl-tRNA formyltransferase</fullName>
        <ecNumber evidence="2 5">2.1.2.9</ecNumber>
    </recommendedName>
</protein>
<dbReference type="InterPro" id="IPR002376">
    <property type="entry name" value="Formyl_transf_N"/>
</dbReference>
<dbReference type="InterPro" id="IPR041711">
    <property type="entry name" value="Met-tRNA-FMT_N"/>
</dbReference>
<comment type="similarity">
    <text evidence="1 5">Belongs to the Fmt family.</text>
</comment>
<dbReference type="InterPro" id="IPR005793">
    <property type="entry name" value="Formyl_trans_C"/>
</dbReference>
<dbReference type="InterPro" id="IPR044135">
    <property type="entry name" value="Met-tRNA-FMT_C"/>
</dbReference>
<keyword evidence="4 5" id="KW-0648">Protein biosynthesis</keyword>
<dbReference type="PANTHER" id="PTHR11138:SF5">
    <property type="entry name" value="METHIONYL-TRNA FORMYLTRANSFERASE, MITOCHONDRIAL"/>
    <property type="match status" value="1"/>
</dbReference>
<evidence type="ECO:0000313" key="8">
    <source>
        <dbReference type="EMBL" id="SEA39539.1"/>
    </source>
</evidence>
<dbReference type="CDD" id="cd08646">
    <property type="entry name" value="FMT_core_Met-tRNA-FMT_N"/>
    <property type="match status" value="1"/>
</dbReference>
<dbReference type="HAMAP" id="MF_00182">
    <property type="entry name" value="Formyl_trans"/>
    <property type="match status" value="1"/>
</dbReference>
<dbReference type="SUPFAM" id="SSF50486">
    <property type="entry name" value="FMT C-terminal domain-like"/>
    <property type="match status" value="1"/>
</dbReference>
<keyword evidence="9" id="KW-1185">Reference proteome</keyword>
<evidence type="ECO:0000256" key="2">
    <source>
        <dbReference type="ARBA" id="ARBA00012261"/>
    </source>
</evidence>
<dbReference type="InterPro" id="IPR011034">
    <property type="entry name" value="Formyl_transferase-like_C_sf"/>
</dbReference>
<comment type="function">
    <text evidence="5">Attaches a formyl group to the free amino group of methionyl-tRNA(fMet). The formyl group appears to play a dual role in the initiator identity of N-formylmethionyl-tRNA by promoting its recognition by IF2 and preventing the misappropriation of this tRNA by the elongation apparatus.</text>
</comment>
<dbReference type="OrthoDB" id="9802815at2"/>
<dbReference type="AlphaFoldDB" id="A0A1H4AUE5"/>
<evidence type="ECO:0000259" key="7">
    <source>
        <dbReference type="Pfam" id="PF02911"/>
    </source>
</evidence>
<evidence type="ECO:0000256" key="4">
    <source>
        <dbReference type="ARBA" id="ARBA00022917"/>
    </source>
</evidence>
<feature type="domain" description="Formyl transferase C-terminal" evidence="7">
    <location>
        <begin position="215"/>
        <end position="317"/>
    </location>
</feature>
<accession>A0A1H4AUE5</accession>
<gene>
    <name evidence="5" type="primary">fmt</name>
    <name evidence="8" type="ORF">SAMN05192529_11678</name>
</gene>
<keyword evidence="3 5" id="KW-0808">Transferase</keyword>
<dbReference type="Gene3D" id="3.40.50.12230">
    <property type="match status" value="1"/>
</dbReference>
<dbReference type="Proteomes" id="UP000199041">
    <property type="component" value="Unassembled WGS sequence"/>
</dbReference>
<evidence type="ECO:0000256" key="5">
    <source>
        <dbReference type="HAMAP-Rule" id="MF_00182"/>
    </source>
</evidence>
<name>A0A1H4AUE5_9BACT</name>
<dbReference type="InterPro" id="IPR005794">
    <property type="entry name" value="Fmt"/>
</dbReference>
<dbReference type="STRING" id="551991.SAMN05192529_11678"/>
<feature type="binding site" evidence="5">
    <location>
        <begin position="120"/>
        <end position="123"/>
    </location>
    <ligand>
        <name>(6S)-5,6,7,8-tetrahydrofolate</name>
        <dbReference type="ChEBI" id="CHEBI:57453"/>
    </ligand>
</feature>
<dbReference type="CDD" id="cd08704">
    <property type="entry name" value="Met_tRNA_FMT_C"/>
    <property type="match status" value="1"/>
</dbReference>
<dbReference type="GO" id="GO:0005829">
    <property type="term" value="C:cytosol"/>
    <property type="evidence" value="ECO:0007669"/>
    <property type="project" value="TreeGrafter"/>
</dbReference>
<dbReference type="SUPFAM" id="SSF53328">
    <property type="entry name" value="Formyltransferase"/>
    <property type="match status" value="1"/>
</dbReference>
<organism evidence="8 9">
    <name type="scientific">Arachidicoccus rhizosphaerae</name>
    <dbReference type="NCBI Taxonomy" id="551991"/>
    <lineage>
        <taxon>Bacteria</taxon>
        <taxon>Pseudomonadati</taxon>
        <taxon>Bacteroidota</taxon>
        <taxon>Chitinophagia</taxon>
        <taxon>Chitinophagales</taxon>
        <taxon>Chitinophagaceae</taxon>
        <taxon>Arachidicoccus</taxon>
    </lineage>
</organism>
<comment type="catalytic activity">
    <reaction evidence="5">
        <text>L-methionyl-tRNA(fMet) + (6R)-10-formyltetrahydrofolate = N-formyl-L-methionyl-tRNA(fMet) + (6S)-5,6,7,8-tetrahydrofolate + H(+)</text>
        <dbReference type="Rhea" id="RHEA:24380"/>
        <dbReference type="Rhea" id="RHEA-COMP:9952"/>
        <dbReference type="Rhea" id="RHEA-COMP:9953"/>
        <dbReference type="ChEBI" id="CHEBI:15378"/>
        <dbReference type="ChEBI" id="CHEBI:57453"/>
        <dbReference type="ChEBI" id="CHEBI:78530"/>
        <dbReference type="ChEBI" id="CHEBI:78844"/>
        <dbReference type="ChEBI" id="CHEBI:195366"/>
        <dbReference type="EC" id="2.1.2.9"/>
    </reaction>
</comment>
<dbReference type="GO" id="GO:0004479">
    <property type="term" value="F:methionyl-tRNA formyltransferase activity"/>
    <property type="evidence" value="ECO:0007669"/>
    <property type="project" value="UniProtKB-UniRule"/>
</dbReference>